<feature type="region of interest" description="Disordered" evidence="1">
    <location>
        <begin position="321"/>
        <end position="359"/>
    </location>
</feature>
<dbReference type="RefSeq" id="WP_200501524.1">
    <property type="nucleotide sequence ID" value="NZ_JAEDAJ010000002.1"/>
</dbReference>
<organism evidence="3 4">
    <name type="scientific">Brachybacterium halotolerans</name>
    <dbReference type="NCBI Taxonomy" id="2795215"/>
    <lineage>
        <taxon>Bacteria</taxon>
        <taxon>Bacillati</taxon>
        <taxon>Actinomycetota</taxon>
        <taxon>Actinomycetes</taxon>
        <taxon>Micrococcales</taxon>
        <taxon>Dermabacteraceae</taxon>
        <taxon>Brachybacterium</taxon>
    </lineage>
</organism>
<evidence type="ECO:0000256" key="1">
    <source>
        <dbReference type="SAM" id="MobiDB-lite"/>
    </source>
</evidence>
<feature type="compositionally biased region" description="Low complexity" evidence="1">
    <location>
        <begin position="340"/>
        <end position="359"/>
    </location>
</feature>
<dbReference type="Gene3D" id="3.90.1580.10">
    <property type="entry name" value="paralog of FGE (formylglycine-generating enzyme)"/>
    <property type="match status" value="1"/>
</dbReference>
<proteinExistence type="predicted"/>
<dbReference type="PANTHER" id="PTHR23150:SF19">
    <property type="entry name" value="FORMYLGLYCINE-GENERATING ENZYME"/>
    <property type="match status" value="1"/>
</dbReference>
<dbReference type="Proteomes" id="UP000612352">
    <property type="component" value="Unassembled WGS sequence"/>
</dbReference>
<accession>A0ABS1B8B2</accession>
<name>A0ABS1B8B2_9MICO</name>
<keyword evidence="4" id="KW-1185">Reference proteome</keyword>
<evidence type="ECO:0000313" key="3">
    <source>
        <dbReference type="EMBL" id="MBK0330878.1"/>
    </source>
</evidence>
<feature type="compositionally biased region" description="Polar residues" evidence="1">
    <location>
        <begin position="321"/>
        <end position="332"/>
    </location>
</feature>
<sequence>MNADACDCGCGCGNPTRDDLEHAGGSVSPPAFHSSRRDSGRGRHDLVPQAHLPAGTFTMGDSSGDRNRADGEVPRHLVAISALDIDATTVTNADFARFVEATGHRTEAEAFGYSAVFHLAIAADDADIMGPASGTPWWAGVQGADWRHPGGRRSSIDGLEDHPVVHVSWNDAQAYCAWAGRRLPTEAEWEYASRGGLEGAKYPWGDEEPDTGGDADHGGWRANIWQGDFPRTNTREDGFLTTAPVRAFAPNGYGLFQSVGNVWEWCEDFFHPATYRRPGVERDADGAVPDPTGPEEGHARLLRGGSYLCHISYCNRYRNSARSQNTPDSSMGNAGFRTVALTAPADATPDETTPGKATA</sequence>
<dbReference type="SUPFAM" id="SSF56436">
    <property type="entry name" value="C-type lectin-like"/>
    <property type="match status" value="1"/>
</dbReference>
<evidence type="ECO:0000313" key="4">
    <source>
        <dbReference type="Proteomes" id="UP000612352"/>
    </source>
</evidence>
<feature type="region of interest" description="Disordered" evidence="1">
    <location>
        <begin position="21"/>
        <end position="43"/>
    </location>
</feature>
<dbReference type="InterPro" id="IPR016187">
    <property type="entry name" value="CTDL_fold"/>
</dbReference>
<protein>
    <submittedName>
        <fullName evidence="3">Formylglycine-generating enzyme family protein</fullName>
    </submittedName>
</protein>
<dbReference type="EMBL" id="JAEDAJ010000002">
    <property type="protein sequence ID" value="MBK0330878.1"/>
    <property type="molecule type" value="Genomic_DNA"/>
</dbReference>
<reference evidence="3 4" key="1">
    <citation type="submission" date="2020-12" db="EMBL/GenBank/DDBJ databases">
        <title>Brachybacterium sp. MASK1Z-5, whole genome shotgun sequence.</title>
        <authorList>
            <person name="Tuo L."/>
        </authorList>
    </citation>
    <scope>NUCLEOTIDE SEQUENCE [LARGE SCALE GENOMIC DNA]</scope>
    <source>
        <strain evidence="3 4">MASK1Z-5</strain>
    </source>
</reference>
<dbReference type="InterPro" id="IPR042095">
    <property type="entry name" value="SUMF_sf"/>
</dbReference>
<dbReference type="Pfam" id="PF03781">
    <property type="entry name" value="FGE-sulfatase"/>
    <property type="match status" value="1"/>
</dbReference>
<feature type="domain" description="Sulfatase-modifying factor enzyme-like" evidence="2">
    <location>
        <begin position="52"/>
        <end position="339"/>
    </location>
</feature>
<dbReference type="InterPro" id="IPR005532">
    <property type="entry name" value="SUMF_dom"/>
</dbReference>
<dbReference type="InterPro" id="IPR051043">
    <property type="entry name" value="Sulfatase_Mod_Factor_Kinase"/>
</dbReference>
<comment type="caution">
    <text evidence="3">The sequence shown here is derived from an EMBL/GenBank/DDBJ whole genome shotgun (WGS) entry which is preliminary data.</text>
</comment>
<gene>
    <name evidence="3" type="ORF">I8D64_05620</name>
</gene>
<dbReference type="PANTHER" id="PTHR23150">
    <property type="entry name" value="SULFATASE MODIFYING FACTOR 1, 2"/>
    <property type="match status" value="1"/>
</dbReference>
<evidence type="ECO:0000259" key="2">
    <source>
        <dbReference type="Pfam" id="PF03781"/>
    </source>
</evidence>